<feature type="transmembrane region" description="Helical" evidence="6">
    <location>
        <begin position="141"/>
        <end position="163"/>
    </location>
</feature>
<feature type="transmembrane region" description="Helical" evidence="6">
    <location>
        <begin position="112"/>
        <end position="135"/>
    </location>
</feature>
<dbReference type="EMBL" id="DRYK01000066">
    <property type="protein sequence ID" value="HHP68189.1"/>
    <property type="molecule type" value="Genomic_DNA"/>
</dbReference>
<evidence type="ECO:0000256" key="2">
    <source>
        <dbReference type="ARBA" id="ARBA00022475"/>
    </source>
</evidence>
<protein>
    <recommendedName>
        <fullName evidence="8">Flippase-like domain-containing protein</fullName>
    </recommendedName>
</protein>
<reference evidence="7" key="1">
    <citation type="journal article" date="2020" name="mSystems">
        <title>Genome- and Community-Level Interaction Insights into Carbon Utilization and Element Cycling Functions of Hydrothermarchaeota in Hydrothermal Sediment.</title>
        <authorList>
            <person name="Zhou Z."/>
            <person name="Liu Y."/>
            <person name="Xu W."/>
            <person name="Pan J."/>
            <person name="Luo Z.H."/>
            <person name="Li M."/>
        </authorList>
    </citation>
    <scope>NUCLEOTIDE SEQUENCE [LARGE SCALE GENOMIC DNA]</scope>
    <source>
        <strain evidence="7">SpSt-110</strain>
    </source>
</reference>
<gene>
    <name evidence="7" type="ORF">ENM60_05335</name>
</gene>
<keyword evidence="4 6" id="KW-1133">Transmembrane helix</keyword>
<accession>A0A7J3Y0E8</accession>
<evidence type="ECO:0000256" key="5">
    <source>
        <dbReference type="ARBA" id="ARBA00023136"/>
    </source>
</evidence>
<keyword evidence="2" id="KW-1003">Cell membrane</keyword>
<name>A0A7J3Y0E8_9CREN</name>
<evidence type="ECO:0008006" key="8">
    <source>
        <dbReference type="Google" id="ProtNLM"/>
    </source>
</evidence>
<organism evidence="7">
    <name type="scientific">Thermogladius calderae</name>
    <dbReference type="NCBI Taxonomy" id="1200300"/>
    <lineage>
        <taxon>Archaea</taxon>
        <taxon>Thermoproteota</taxon>
        <taxon>Thermoprotei</taxon>
        <taxon>Desulfurococcales</taxon>
        <taxon>Desulfurococcaceae</taxon>
        <taxon>Thermogladius</taxon>
    </lineage>
</organism>
<evidence type="ECO:0000256" key="6">
    <source>
        <dbReference type="SAM" id="Phobius"/>
    </source>
</evidence>
<comment type="subcellular location">
    <subcellularLocation>
        <location evidence="1">Cell membrane</location>
        <topology evidence="1">Multi-pass membrane protein</topology>
    </subcellularLocation>
</comment>
<evidence type="ECO:0000256" key="3">
    <source>
        <dbReference type="ARBA" id="ARBA00022692"/>
    </source>
</evidence>
<evidence type="ECO:0000256" key="1">
    <source>
        <dbReference type="ARBA" id="ARBA00004651"/>
    </source>
</evidence>
<dbReference type="InterPro" id="IPR022791">
    <property type="entry name" value="L-PG_synthase/AglD"/>
</dbReference>
<evidence type="ECO:0000256" key="4">
    <source>
        <dbReference type="ARBA" id="ARBA00022989"/>
    </source>
</evidence>
<keyword evidence="3 6" id="KW-0812">Transmembrane</keyword>
<feature type="transmembrane region" description="Helical" evidence="6">
    <location>
        <begin position="278"/>
        <end position="297"/>
    </location>
</feature>
<comment type="caution">
    <text evidence="7">The sequence shown here is derived from an EMBL/GenBank/DDBJ whole genome shotgun (WGS) entry which is preliminary data.</text>
</comment>
<feature type="transmembrane region" description="Helical" evidence="6">
    <location>
        <begin position="209"/>
        <end position="231"/>
    </location>
</feature>
<sequence length="307" mass="33353">MGWKSVASLIIVFTTILLYSVLTSGYTLLASIPLPNIIIASALLMAGYFLASIRLMIIHARYTGRRLPLLDYYKARLTGNLAAFLTPSAVGGELGRAGYLALKGFSFTEMLAVSYFEVFFDVVFTSLTALVFSFSQFPWSLPVALTSGGSIAAWIIASLLLIYTGRRYGNNPGSSVRQFRGFLDKFTSWALTLSVAFWNTSSRIKFIDLLAIIALTLLAQVLQASSVLPLLGGLSHAYFEEAFRGYFYSQALSSLPSPGGAIVSEYGLSLSLAPGYVVAYRLVYALTNIVPGLIILYKAHRVGGRVV</sequence>
<feature type="transmembrane region" description="Helical" evidence="6">
    <location>
        <begin position="33"/>
        <end position="57"/>
    </location>
</feature>
<dbReference type="AlphaFoldDB" id="A0A7J3Y0E8"/>
<keyword evidence="5 6" id="KW-0472">Membrane</keyword>
<dbReference type="GO" id="GO:0005886">
    <property type="term" value="C:plasma membrane"/>
    <property type="evidence" value="ECO:0007669"/>
    <property type="project" value="UniProtKB-SubCell"/>
</dbReference>
<dbReference type="Pfam" id="PF03706">
    <property type="entry name" value="LPG_synthase_TM"/>
    <property type="match status" value="1"/>
</dbReference>
<proteinExistence type="predicted"/>
<evidence type="ECO:0000313" key="7">
    <source>
        <dbReference type="EMBL" id="HHP68189.1"/>
    </source>
</evidence>